<organism evidence="1 2">
    <name type="scientific">Dermacentor silvarum</name>
    <name type="common">Tick</name>
    <dbReference type="NCBI Taxonomy" id="543639"/>
    <lineage>
        <taxon>Eukaryota</taxon>
        <taxon>Metazoa</taxon>
        <taxon>Ecdysozoa</taxon>
        <taxon>Arthropoda</taxon>
        <taxon>Chelicerata</taxon>
        <taxon>Arachnida</taxon>
        <taxon>Acari</taxon>
        <taxon>Parasitiformes</taxon>
        <taxon>Ixodida</taxon>
        <taxon>Ixodoidea</taxon>
        <taxon>Ixodidae</taxon>
        <taxon>Rhipicephalinae</taxon>
        <taxon>Dermacentor</taxon>
    </lineage>
</organism>
<evidence type="ECO:0000313" key="1">
    <source>
        <dbReference type="EMBL" id="KAH7980246.1"/>
    </source>
</evidence>
<reference evidence="1" key="1">
    <citation type="submission" date="2020-05" db="EMBL/GenBank/DDBJ databases">
        <title>Large-scale comparative analyses of tick genomes elucidate their genetic diversity and vector capacities.</title>
        <authorList>
            <person name="Jia N."/>
            <person name="Wang J."/>
            <person name="Shi W."/>
            <person name="Du L."/>
            <person name="Sun Y."/>
            <person name="Zhan W."/>
            <person name="Jiang J."/>
            <person name="Wang Q."/>
            <person name="Zhang B."/>
            <person name="Ji P."/>
            <person name="Sakyi L.B."/>
            <person name="Cui X."/>
            <person name="Yuan T."/>
            <person name="Jiang B."/>
            <person name="Yang W."/>
            <person name="Lam T.T.-Y."/>
            <person name="Chang Q."/>
            <person name="Ding S."/>
            <person name="Wang X."/>
            <person name="Zhu J."/>
            <person name="Ruan X."/>
            <person name="Zhao L."/>
            <person name="Wei J."/>
            <person name="Que T."/>
            <person name="Du C."/>
            <person name="Cheng J."/>
            <person name="Dai P."/>
            <person name="Han X."/>
            <person name="Huang E."/>
            <person name="Gao Y."/>
            <person name="Liu J."/>
            <person name="Shao H."/>
            <person name="Ye R."/>
            <person name="Li L."/>
            <person name="Wei W."/>
            <person name="Wang X."/>
            <person name="Wang C."/>
            <person name="Yang T."/>
            <person name="Huo Q."/>
            <person name="Li W."/>
            <person name="Guo W."/>
            <person name="Chen H."/>
            <person name="Zhou L."/>
            <person name="Ni X."/>
            <person name="Tian J."/>
            <person name="Zhou Y."/>
            <person name="Sheng Y."/>
            <person name="Liu T."/>
            <person name="Pan Y."/>
            <person name="Xia L."/>
            <person name="Li J."/>
            <person name="Zhao F."/>
            <person name="Cao W."/>
        </authorList>
    </citation>
    <scope>NUCLEOTIDE SEQUENCE</scope>
    <source>
        <strain evidence="1">Dsil-2018</strain>
    </source>
</reference>
<keyword evidence="2" id="KW-1185">Reference proteome</keyword>
<evidence type="ECO:0000313" key="2">
    <source>
        <dbReference type="Proteomes" id="UP000821865"/>
    </source>
</evidence>
<dbReference type="EMBL" id="CM023470">
    <property type="protein sequence ID" value="KAH7980246.1"/>
    <property type="molecule type" value="Genomic_DNA"/>
</dbReference>
<accession>A0ACB8E141</accession>
<sequence length="98" mass="10786">MSDTAISLRSAHYIESTLRHVKPAAGWGIEWMCAQTLEIKDTDKERRQSPAQPLPVAIKGRRAEKFEAAEQAQGRCGAGTGTAFEVKGTAWRTTRISN</sequence>
<proteinExistence type="predicted"/>
<gene>
    <name evidence="1" type="ORF">HPB49_014080</name>
</gene>
<dbReference type="Proteomes" id="UP000821865">
    <property type="component" value="Chromosome 1"/>
</dbReference>
<comment type="caution">
    <text evidence="1">The sequence shown here is derived from an EMBL/GenBank/DDBJ whole genome shotgun (WGS) entry which is preliminary data.</text>
</comment>
<protein>
    <submittedName>
        <fullName evidence="1">Uncharacterized protein</fullName>
    </submittedName>
</protein>
<name>A0ACB8E141_DERSI</name>